<evidence type="ECO:0000313" key="2">
    <source>
        <dbReference type="EMBL" id="MBH5141125.1"/>
    </source>
</evidence>
<comment type="caution">
    <text evidence="2">The sequence shown here is derived from an EMBL/GenBank/DDBJ whole genome shotgun (WGS) entry which is preliminary data.</text>
</comment>
<dbReference type="Pfam" id="PF00565">
    <property type="entry name" value="SNase"/>
    <property type="match status" value="1"/>
</dbReference>
<dbReference type="InterPro" id="IPR016071">
    <property type="entry name" value="Staphylococal_nuclease_OB-fold"/>
</dbReference>
<dbReference type="Proteomes" id="UP000627573">
    <property type="component" value="Unassembled WGS sequence"/>
</dbReference>
<dbReference type="SUPFAM" id="SSF50199">
    <property type="entry name" value="Staphylococcal nuclease"/>
    <property type="match status" value="1"/>
</dbReference>
<organism evidence="2 3">
    <name type="scientific">Rhodococcus erythropolis</name>
    <name type="common">Arthrobacter picolinophilus</name>
    <dbReference type="NCBI Taxonomy" id="1833"/>
    <lineage>
        <taxon>Bacteria</taxon>
        <taxon>Bacillati</taxon>
        <taxon>Actinomycetota</taxon>
        <taxon>Actinomycetes</taxon>
        <taxon>Mycobacteriales</taxon>
        <taxon>Nocardiaceae</taxon>
        <taxon>Rhodococcus</taxon>
        <taxon>Rhodococcus erythropolis group</taxon>
    </lineage>
</organism>
<sequence>MSGGAHRLLNCAVALAVVGAGVWGTVTVRELIAPVTDSAASTSGQVVRVVDGDTADVRLDSGEDLRVRILGIDTPETVKPDAAVQCWGPEASAWAHTMLDDAAVTLTGDPRSDDVDRYGRSLRYLTLPDGTDYGVLAARSGMARAYVYGNTPIEKTAEIAGAQDAARSAGIGLWGPPCNGEAN</sequence>
<protein>
    <submittedName>
        <fullName evidence="2">Thermonuclease family protein</fullName>
    </submittedName>
</protein>
<dbReference type="InterPro" id="IPR035437">
    <property type="entry name" value="SNase_OB-fold_sf"/>
</dbReference>
<evidence type="ECO:0000313" key="3">
    <source>
        <dbReference type="Proteomes" id="UP000627573"/>
    </source>
</evidence>
<gene>
    <name evidence="2" type="ORF">I3517_00645</name>
</gene>
<dbReference type="PROSITE" id="PS50830">
    <property type="entry name" value="TNASE_3"/>
    <property type="match status" value="1"/>
</dbReference>
<dbReference type="Gene3D" id="2.40.50.90">
    <property type="match status" value="1"/>
</dbReference>
<dbReference type="AlphaFoldDB" id="A0A8I0ZV42"/>
<accession>A0A8I0ZV42</accession>
<reference evidence="2 3" key="1">
    <citation type="submission" date="2020-12" db="EMBL/GenBank/DDBJ databases">
        <title>Draft genome sequence of furan degrading bacterial strain FUR100.</title>
        <authorList>
            <person name="Woiski C."/>
        </authorList>
    </citation>
    <scope>NUCLEOTIDE SEQUENCE [LARGE SCALE GENOMIC DNA]</scope>
    <source>
        <strain evidence="2 3">FUR100</strain>
    </source>
</reference>
<evidence type="ECO:0000259" key="1">
    <source>
        <dbReference type="PROSITE" id="PS50830"/>
    </source>
</evidence>
<name>A0A8I0ZV42_RHOER</name>
<dbReference type="EMBL" id="JAECSB010000010">
    <property type="protein sequence ID" value="MBH5141125.1"/>
    <property type="molecule type" value="Genomic_DNA"/>
</dbReference>
<keyword evidence="3" id="KW-1185">Reference proteome</keyword>
<feature type="domain" description="TNase-like" evidence="1">
    <location>
        <begin position="40"/>
        <end position="176"/>
    </location>
</feature>
<proteinExistence type="predicted"/>
<dbReference type="SMART" id="SM00318">
    <property type="entry name" value="SNc"/>
    <property type="match status" value="1"/>
</dbReference>
<dbReference type="RefSeq" id="WP_197940391.1">
    <property type="nucleotide sequence ID" value="NZ_JAECSB010000010.1"/>
</dbReference>